<feature type="transmembrane region" description="Helical" evidence="1">
    <location>
        <begin position="31"/>
        <end position="51"/>
    </location>
</feature>
<keyword evidence="1" id="KW-0812">Transmembrane</keyword>
<dbReference type="AlphaFoldDB" id="A0A1W0XBP9"/>
<keyword evidence="3" id="KW-1185">Reference proteome</keyword>
<gene>
    <name evidence="2" type="ORF">BV898_01293</name>
</gene>
<name>A0A1W0XBP9_HYPEX</name>
<reference evidence="3" key="1">
    <citation type="submission" date="2017-01" db="EMBL/GenBank/DDBJ databases">
        <title>Comparative genomics of anhydrobiosis in the tardigrade Hypsibius dujardini.</title>
        <authorList>
            <person name="Yoshida Y."/>
            <person name="Koutsovoulos G."/>
            <person name="Laetsch D."/>
            <person name="Stevens L."/>
            <person name="Kumar S."/>
            <person name="Horikawa D."/>
            <person name="Ishino K."/>
            <person name="Komine S."/>
            <person name="Tomita M."/>
            <person name="Blaxter M."/>
            <person name="Arakawa K."/>
        </authorList>
    </citation>
    <scope>NUCLEOTIDE SEQUENCE [LARGE SCALE GENOMIC DNA]</scope>
    <source>
        <strain evidence="3">Z151</strain>
    </source>
</reference>
<dbReference type="Gene3D" id="1.20.1070.10">
    <property type="entry name" value="Rhodopsin 7-helix transmembrane proteins"/>
    <property type="match status" value="1"/>
</dbReference>
<evidence type="ECO:0000313" key="2">
    <source>
        <dbReference type="EMBL" id="OQV24701.1"/>
    </source>
</evidence>
<accession>A0A1W0XBP9</accession>
<keyword evidence="1" id="KW-1133">Transmembrane helix</keyword>
<evidence type="ECO:0008006" key="4">
    <source>
        <dbReference type="Google" id="ProtNLM"/>
    </source>
</evidence>
<organism evidence="2 3">
    <name type="scientific">Hypsibius exemplaris</name>
    <name type="common">Freshwater tardigrade</name>
    <dbReference type="NCBI Taxonomy" id="2072580"/>
    <lineage>
        <taxon>Eukaryota</taxon>
        <taxon>Metazoa</taxon>
        <taxon>Ecdysozoa</taxon>
        <taxon>Tardigrada</taxon>
        <taxon>Eutardigrada</taxon>
        <taxon>Parachela</taxon>
        <taxon>Hypsibioidea</taxon>
        <taxon>Hypsibiidae</taxon>
        <taxon>Hypsibius</taxon>
    </lineage>
</organism>
<feature type="transmembrane region" description="Helical" evidence="1">
    <location>
        <begin position="63"/>
        <end position="81"/>
    </location>
</feature>
<dbReference type="Proteomes" id="UP000192578">
    <property type="component" value="Unassembled WGS sequence"/>
</dbReference>
<evidence type="ECO:0000313" key="3">
    <source>
        <dbReference type="Proteomes" id="UP000192578"/>
    </source>
</evidence>
<proteinExistence type="predicted"/>
<evidence type="ECO:0000256" key="1">
    <source>
        <dbReference type="SAM" id="Phobius"/>
    </source>
</evidence>
<protein>
    <recommendedName>
        <fullName evidence="4">G-protein coupled receptors family 1 profile domain-containing protein</fullName>
    </recommendedName>
</protein>
<keyword evidence="1" id="KW-0472">Membrane</keyword>
<comment type="caution">
    <text evidence="2">The sequence shown here is derived from an EMBL/GenBank/DDBJ whole genome shotgun (WGS) entry which is preliminary data.</text>
</comment>
<dbReference type="EMBL" id="MTYJ01000005">
    <property type="protein sequence ID" value="OQV24701.1"/>
    <property type="molecule type" value="Genomic_DNA"/>
</dbReference>
<sequence length="92" mass="10053">MSNVSVAFNSSRNFSNPNNTIRPSAVSADGWFVFSILCSSFGSALLILLLVTSFHRKHLHTGSNILVIHLMCIDLLMRGIFSPFPSSLLTSP</sequence>